<proteinExistence type="predicted"/>
<keyword evidence="3" id="KW-1185">Reference proteome</keyword>
<accession>A0ABZ2PSL2</accession>
<protein>
    <submittedName>
        <fullName evidence="2">WhiB family transcriptional regulator</fullName>
    </submittedName>
</protein>
<reference evidence="2 3" key="1">
    <citation type="submission" date="2024-03" db="EMBL/GenBank/DDBJ databases">
        <title>Natural products discovery in diverse microorganisms through a two-stage MS feature dereplication strategy.</title>
        <authorList>
            <person name="Zhang R."/>
        </authorList>
    </citation>
    <scope>NUCLEOTIDE SEQUENCE [LARGE SCALE GENOMIC DNA]</scope>
    <source>
        <strain evidence="2 3">18930</strain>
    </source>
</reference>
<dbReference type="Proteomes" id="UP001432000">
    <property type="component" value="Chromosome"/>
</dbReference>
<evidence type="ECO:0000313" key="2">
    <source>
        <dbReference type="EMBL" id="WXG70873.1"/>
    </source>
</evidence>
<sequence>MTEPTSPRIPDPSRAACVGQWQLFDPPGEDELRKHVQERWNRAVAVCAGCPVIDQCREYVDELPGRLVYGVFAGTRYGHTTNKAPRPLEASA</sequence>
<evidence type="ECO:0000259" key="1">
    <source>
        <dbReference type="PROSITE" id="PS51674"/>
    </source>
</evidence>
<dbReference type="InterPro" id="IPR034768">
    <property type="entry name" value="4FE4S_WBL"/>
</dbReference>
<dbReference type="RefSeq" id="WP_338892557.1">
    <property type="nucleotide sequence ID" value="NZ_CP147846.1"/>
</dbReference>
<gene>
    <name evidence="2" type="ORF">WDS16_10500</name>
</gene>
<organism evidence="2 3">
    <name type="scientific">Rhodococcus sovatensis</name>
    <dbReference type="NCBI Taxonomy" id="1805840"/>
    <lineage>
        <taxon>Bacteria</taxon>
        <taxon>Bacillati</taxon>
        <taxon>Actinomycetota</taxon>
        <taxon>Actinomycetes</taxon>
        <taxon>Mycobacteriales</taxon>
        <taxon>Nocardiaceae</taxon>
        <taxon>Rhodococcus</taxon>
    </lineage>
</organism>
<feature type="domain" description="4Fe-4S Wbl-type" evidence="1">
    <location>
        <begin position="16"/>
        <end position="82"/>
    </location>
</feature>
<name>A0ABZ2PSL2_9NOCA</name>
<dbReference type="PROSITE" id="PS51674">
    <property type="entry name" value="4FE4S_WBL"/>
    <property type="match status" value="1"/>
</dbReference>
<dbReference type="EMBL" id="CP147846">
    <property type="protein sequence ID" value="WXG70873.1"/>
    <property type="molecule type" value="Genomic_DNA"/>
</dbReference>
<dbReference type="Pfam" id="PF02467">
    <property type="entry name" value="Whib"/>
    <property type="match status" value="1"/>
</dbReference>
<evidence type="ECO:0000313" key="3">
    <source>
        <dbReference type="Proteomes" id="UP001432000"/>
    </source>
</evidence>